<dbReference type="InterPro" id="IPR030963">
    <property type="entry name" value="DHQ_synth_fam"/>
</dbReference>
<evidence type="ECO:0000256" key="4">
    <source>
        <dbReference type="ARBA" id="ARBA00022723"/>
    </source>
</evidence>
<comment type="cofactor">
    <cofactor evidence="2">
        <name>Co(2+)</name>
        <dbReference type="ChEBI" id="CHEBI:48828"/>
    </cofactor>
</comment>
<evidence type="ECO:0000256" key="2">
    <source>
        <dbReference type="ARBA" id="ARBA00001941"/>
    </source>
</evidence>
<dbReference type="CDD" id="cd08195">
    <property type="entry name" value="DHQS"/>
    <property type="match status" value="1"/>
</dbReference>
<evidence type="ECO:0000256" key="8">
    <source>
        <dbReference type="ARBA" id="ARBA00023239"/>
    </source>
</evidence>
<dbReference type="InterPro" id="IPR050071">
    <property type="entry name" value="Dehydroquinate_synthase"/>
</dbReference>
<dbReference type="Gene3D" id="1.20.1090.10">
    <property type="entry name" value="Dehydroquinate synthase-like - alpha domain"/>
    <property type="match status" value="1"/>
</dbReference>
<name>A0A1H5S039_9BACT</name>
<dbReference type="STRING" id="1120964.GCA_001313265_00325"/>
<dbReference type="GO" id="GO:0046872">
    <property type="term" value="F:metal ion binding"/>
    <property type="evidence" value="ECO:0007669"/>
    <property type="project" value="UniProtKB-KW"/>
</dbReference>
<protein>
    <recommendedName>
        <fullName evidence="10">3-dehydroquinate synthase</fullName>
        <ecNumber evidence="10">4.2.3.4</ecNumber>
    </recommendedName>
</protein>
<comment type="function">
    <text evidence="3">Catalyzes the conversion of 3-deoxy-D-arabino-heptulosonate 7-phosphate (DAHP) to dehydroquinate (DHQ).</text>
</comment>
<organism evidence="13 14">
    <name type="scientific">Algoriphagus boritolerans DSM 17298 = JCM 18970</name>
    <dbReference type="NCBI Taxonomy" id="1120964"/>
    <lineage>
        <taxon>Bacteria</taxon>
        <taxon>Pseudomonadati</taxon>
        <taxon>Bacteroidota</taxon>
        <taxon>Cytophagia</taxon>
        <taxon>Cytophagales</taxon>
        <taxon>Cyclobacteriaceae</taxon>
        <taxon>Algoriphagus</taxon>
    </lineage>
</organism>
<dbReference type="Proteomes" id="UP000236736">
    <property type="component" value="Unassembled WGS sequence"/>
</dbReference>
<evidence type="ECO:0000256" key="1">
    <source>
        <dbReference type="ARBA" id="ARBA00001911"/>
    </source>
</evidence>
<keyword evidence="14" id="KW-1185">Reference proteome</keyword>
<evidence type="ECO:0000256" key="7">
    <source>
        <dbReference type="ARBA" id="ARBA00023027"/>
    </source>
</evidence>
<feature type="domain" description="3-dehydroquinate synthase N-terminal" evidence="11">
    <location>
        <begin position="53"/>
        <end position="165"/>
    </location>
</feature>
<dbReference type="OrthoDB" id="9806583at2"/>
<keyword evidence="6" id="KW-0862">Zinc</keyword>
<sequence length="347" mass="38554">MEPVIFTSEAANALSGVLTQLSFSHLVVLTDSNTQTHCLPLINGVLPNSTIYISVEPGEIHKNLETCSSIWSEMTDAGLDRKALMLNLGGGVITDMGGFCASLYKRGIRFINMPTTLLSQVDASVGGKLGVDFNGLKNHLGVFNEPETVIISPEFLKTLPHSELRSGYAEVLKHGLIRDKSYFEKLKSENWESQDWESLIMHSVGIKKAVVQADPKEAGLRKILNFGHTIGHAFESYFLDSENHLLHGEAIALGMICEGFLSAQKIGFSFEELDHLTKMMLQIYGKVEFSKEHLDPILDLCLQDKKNEGNVLLFSLLNSIGDCTYNIPVNREEIRDAIHYYHNLKTA</sequence>
<dbReference type="Gene3D" id="3.40.50.1970">
    <property type="match status" value="1"/>
</dbReference>
<evidence type="ECO:0000259" key="11">
    <source>
        <dbReference type="Pfam" id="PF01761"/>
    </source>
</evidence>
<dbReference type="PANTHER" id="PTHR43622:SF1">
    <property type="entry name" value="3-DEHYDROQUINATE SYNTHASE"/>
    <property type="match status" value="1"/>
</dbReference>
<keyword evidence="7" id="KW-0520">NAD</keyword>
<accession>A0A1H5S039</accession>
<gene>
    <name evidence="13" type="ORF">SAMN03080598_00216</name>
</gene>
<dbReference type="EMBL" id="FNVR01000001">
    <property type="protein sequence ID" value="SEF43966.1"/>
    <property type="molecule type" value="Genomic_DNA"/>
</dbReference>
<dbReference type="InterPro" id="IPR056179">
    <property type="entry name" value="DHQS_C"/>
</dbReference>
<proteinExistence type="predicted"/>
<evidence type="ECO:0000259" key="12">
    <source>
        <dbReference type="Pfam" id="PF24621"/>
    </source>
</evidence>
<evidence type="ECO:0000256" key="9">
    <source>
        <dbReference type="ARBA" id="ARBA00023285"/>
    </source>
</evidence>
<dbReference type="GO" id="GO:0000166">
    <property type="term" value="F:nucleotide binding"/>
    <property type="evidence" value="ECO:0007669"/>
    <property type="project" value="UniProtKB-KW"/>
</dbReference>
<dbReference type="GO" id="GO:0005737">
    <property type="term" value="C:cytoplasm"/>
    <property type="evidence" value="ECO:0007669"/>
    <property type="project" value="InterPro"/>
</dbReference>
<dbReference type="EC" id="4.2.3.4" evidence="10"/>
<keyword evidence="8" id="KW-0456">Lyase</keyword>
<evidence type="ECO:0000256" key="6">
    <source>
        <dbReference type="ARBA" id="ARBA00022833"/>
    </source>
</evidence>
<dbReference type="NCBIfam" id="TIGR01357">
    <property type="entry name" value="aroB"/>
    <property type="match status" value="1"/>
</dbReference>
<dbReference type="RefSeq" id="WP_103922947.1">
    <property type="nucleotide sequence ID" value="NZ_FNVR01000001.1"/>
</dbReference>
<dbReference type="AlphaFoldDB" id="A0A1H5S039"/>
<evidence type="ECO:0000256" key="5">
    <source>
        <dbReference type="ARBA" id="ARBA00022741"/>
    </source>
</evidence>
<keyword evidence="9" id="KW-0170">Cobalt</keyword>
<dbReference type="Pfam" id="PF01761">
    <property type="entry name" value="DHQ_synthase"/>
    <property type="match status" value="1"/>
</dbReference>
<keyword evidence="5" id="KW-0547">Nucleotide-binding</keyword>
<keyword evidence="4" id="KW-0479">Metal-binding</keyword>
<evidence type="ECO:0000256" key="10">
    <source>
        <dbReference type="NCBIfam" id="TIGR01357"/>
    </source>
</evidence>
<dbReference type="GO" id="GO:0003856">
    <property type="term" value="F:3-dehydroquinate synthase activity"/>
    <property type="evidence" value="ECO:0007669"/>
    <property type="project" value="UniProtKB-UniRule"/>
</dbReference>
<evidence type="ECO:0000313" key="14">
    <source>
        <dbReference type="Proteomes" id="UP000236736"/>
    </source>
</evidence>
<evidence type="ECO:0000313" key="13">
    <source>
        <dbReference type="EMBL" id="SEF43966.1"/>
    </source>
</evidence>
<dbReference type="GO" id="GO:0009423">
    <property type="term" value="P:chorismate biosynthetic process"/>
    <property type="evidence" value="ECO:0007669"/>
    <property type="project" value="UniProtKB-UniRule"/>
</dbReference>
<reference evidence="14" key="1">
    <citation type="submission" date="2016-10" db="EMBL/GenBank/DDBJ databases">
        <authorList>
            <person name="Varghese N."/>
            <person name="Submissions S."/>
        </authorList>
    </citation>
    <scope>NUCLEOTIDE SEQUENCE [LARGE SCALE GENOMIC DNA]</scope>
    <source>
        <strain evidence="14">DSM 17298</strain>
    </source>
</reference>
<evidence type="ECO:0000256" key="3">
    <source>
        <dbReference type="ARBA" id="ARBA00003485"/>
    </source>
</evidence>
<dbReference type="PIRSF" id="PIRSF001455">
    <property type="entry name" value="DHQ_synth"/>
    <property type="match status" value="1"/>
</dbReference>
<dbReference type="GO" id="GO:0009073">
    <property type="term" value="P:aromatic amino acid family biosynthetic process"/>
    <property type="evidence" value="ECO:0007669"/>
    <property type="project" value="InterPro"/>
</dbReference>
<dbReference type="InterPro" id="IPR016037">
    <property type="entry name" value="DHQ_synth_AroB"/>
</dbReference>
<dbReference type="SUPFAM" id="SSF56796">
    <property type="entry name" value="Dehydroquinate synthase-like"/>
    <property type="match status" value="1"/>
</dbReference>
<dbReference type="PANTHER" id="PTHR43622">
    <property type="entry name" value="3-DEHYDROQUINATE SYNTHASE"/>
    <property type="match status" value="1"/>
</dbReference>
<feature type="domain" description="3-dehydroquinate synthase C-terminal" evidence="12">
    <location>
        <begin position="167"/>
        <end position="307"/>
    </location>
</feature>
<comment type="cofactor">
    <cofactor evidence="1">
        <name>NAD(+)</name>
        <dbReference type="ChEBI" id="CHEBI:57540"/>
    </cofactor>
</comment>
<dbReference type="Pfam" id="PF24621">
    <property type="entry name" value="DHQS_C"/>
    <property type="match status" value="1"/>
</dbReference>
<dbReference type="InterPro" id="IPR030960">
    <property type="entry name" value="DHQS/DOIS_N"/>
</dbReference>